<dbReference type="Proteomes" id="UP000184233">
    <property type="component" value="Unassembled WGS sequence"/>
</dbReference>
<evidence type="ECO:0000256" key="1">
    <source>
        <dbReference type="SAM" id="Phobius"/>
    </source>
</evidence>
<accession>A0A1M3KZG2</accession>
<dbReference type="EMBL" id="MKVH01000020">
    <property type="protein sequence ID" value="OJX57943.1"/>
    <property type="molecule type" value="Genomic_DNA"/>
</dbReference>
<dbReference type="STRING" id="1895771.BGO89_05950"/>
<dbReference type="AlphaFoldDB" id="A0A1M3KZG2"/>
<evidence type="ECO:0000313" key="3">
    <source>
        <dbReference type="Proteomes" id="UP000184233"/>
    </source>
</evidence>
<protein>
    <submittedName>
        <fullName evidence="2">Uncharacterized protein</fullName>
    </submittedName>
</protein>
<gene>
    <name evidence="2" type="ORF">BGO89_05950</name>
</gene>
<feature type="transmembrane region" description="Helical" evidence="1">
    <location>
        <begin position="40"/>
        <end position="58"/>
    </location>
</feature>
<comment type="caution">
    <text evidence="2">The sequence shown here is derived from an EMBL/GenBank/DDBJ whole genome shotgun (WGS) entry which is preliminary data.</text>
</comment>
<dbReference type="PROSITE" id="PS51257">
    <property type="entry name" value="PROKAR_LIPOPROTEIN"/>
    <property type="match status" value="1"/>
</dbReference>
<feature type="transmembrane region" description="Helical" evidence="1">
    <location>
        <begin position="78"/>
        <end position="95"/>
    </location>
</feature>
<sequence length="107" mass="11801">MDREVFRQLRALNAWQVPAWIIGSCLYVSKVVLLTCVSKGNVLGNAVGAFVLVAAITMDNTRRKETVVELVKAMQQDVPSLVAWGLAILFGLLWFNRRASAGKERPG</sequence>
<name>A0A1M3KZG2_9BACT</name>
<feature type="transmembrane region" description="Helical" evidence="1">
    <location>
        <begin position="12"/>
        <end position="33"/>
    </location>
</feature>
<proteinExistence type="predicted"/>
<keyword evidence="1" id="KW-0812">Transmembrane</keyword>
<evidence type="ECO:0000313" key="2">
    <source>
        <dbReference type="EMBL" id="OJX57943.1"/>
    </source>
</evidence>
<organism evidence="2 3">
    <name type="scientific">Candidatus Kapaibacterium thiocyanatum</name>
    <dbReference type="NCBI Taxonomy" id="1895771"/>
    <lineage>
        <taxon>Bacteria</taxon>
        <taxon>Pseudomonadati</taxon>
        <taxon>Candidatus Kapaibacteriota</taxon>
        <taxon>Candidatus Kapaibacteriia</taxon>
        <taxon>Candidatus Kapaibacteriales</taxon>
        <taxon>Candidatus Kapaibacteriaceae</taxon>
        <taxon>Candidatus Kapaibacterium</taxon>
    </lineage>
</organism>
<reference evidence="2 3" key="1">
    <citation type="submission" date="2016-09" db="EMBL/GenBank/DDBJ databases">
        <title>Genome-resolved meta-omics ties microbial dynamics to process performance in biotechnology for thiocyanate degradation.</title>
        <authorList>
            <person name="Kantor R.S."/>
            <person name="Huddy R.J."/>
            <person name="Iyer R."/>
            <person name="Thomas B.C."/>
            <person name="Brown C.T."/>
            <person name="Anantharaman K."/>
            <person name="Tringe S."/>
            <person name="Hettich R.L."/>
            <person name="Harrison S.T."/>
            <person name="Banfield J.F."/>
        </authorList>
    </citation>
    <scope>NUCLEOTIDE SEQUENCE [LARGE SCALE GENOMIC DNA]</scope>
    <source>
        <strain evidence="2">59-99</strain>
    </source>
</reference>
<keyword evidence="1" id="KW-0472">Membrane</keyword>
<keyword evidence="1" id="KW-1133">Transmembrane helix</keyword>